<dbReference type="SMART" id="SM00283">
    <property type="entry name" value="MA"/>
    <property type="match status" value="1"/>
</dbReference>
<dbReference type="PROSITE" id="PS50885">
    <property type="entry name" value="HAMP"/>
    <property type="match status" value="1"/>
</dbReference>
<evidence type="ECO:0000313" key="3">
    <source>
        <dbReference type="EMBL" id="BCJ95576.1"/>
    </source>
</evidence>
<dbReference type="KEGG" id="acel:acsn021_31450"/>
<gene>
    <name evidence="3" type="ORF">acsn021_31450</name>
</gene>
<evidence type="ECO:0000256" key="1">
    <source>
        <dbReference type="ARBA" id="ARBA00022500"/>
    </source>
</evidence>
<protein>
    <submittedName>
        <fullName evidence="3">Methyl-accepting chemotaxis protein</fullName>
    </submittedName>
</protein>
<dbReference type="EMBL" id="AP023367">
    <property type="protein sequence ID" value="BCJ95576.1"/>
    <property type="molecule type" value="Genomic_DNA"/>
</dbReference>
<dbReference type="AlphaFoldDB" id="A0A6S6R0J8"/>
<dbReference type="Pfam" id="PF00672">
    <property type="entry name" value="HAMP"/>
    <property type="match status" value="1"/>
</dbReference>
<keyword evidence="4" id="KW-1185">Reference proteome</keyword>
<dbReference type="InterPro" id="IPR051310">
    <property type="entry name" value="MCP_chemotaxis"/>
</dbReference>
<proteinExistence type="inferred from homology"/>
<keyword evidence="1" id="KW-0145">Chemotaxis</keyword>
<dbReference type="GO" id="GO:0004888">
    <property type="term" value="F:transmembrane signaling receptor activity"/>
    <property type="evidence" value="ECO:0007669"/>
    <property type="project" value="InterPro"/>
</dbReference>
<dbReference type="SUPFAM" id="SSF58104">
    <property type="entry name" value="Methyl-accepting chemotaxis protein (MCP) signaling domain"/>
    <property type="match status" value="1"/>
</dbReference>
<dbReference type="InterPro" id="IPR024478">
    <property type="entry name" value="HlyB_4HB_MCP"/>
</dbReference>
<accession>A0A6S6R0J8</accession>
<evidence type="ECO:0000256" key="2">
    <source>
        <dbReference type="ARBA" id="ARBA00029447"/>
    </source>
</evidence>
<dbReference type="GO" id="GO:0007165">
    <property type="term" value="P:signal transduction"/>
    <property type="evidence" value="ECO:0007669"/>
    <property type="project" value="InterPro"/>
</dbReference>
<dbReference type="InterPro" id="IPR003660">
    <property type="entry name" value="HAMP_dom"/>
</dbReference>
<dbReference type="PRINTS" id="PR00260">
    <property type="entry name" value="CHEMTRNSDUCR"/>
</dbReference>
<dbReference type="GO" id="GO:0005886">
    <property type="term" value="C:plasma membrane"/>
    <property type="evidence" value="ECO:0007669"/>
    <property type="project" value="TreeGrafter"/>
</dbReference>
<comment type="similarity">
    <text evidence="2">Belongs to the methyl-accepting chemotaxis (MCP) protein family.</text>
</comment>
<dbReference type="PROSITE" id="PS50111">
    <property type="entry name" value="CHEMOTAXIS_TRANSDUC_2"/>
    <property type="match status" value="1"/>
</dbReference>
<evidence type="ECO:0000313" key="4">
    <source>
        <dbReference type="Proteomes" id="UP000515561"/>
    </source>
</evidence>
<dbReference type="Pfam" id="PF12729">
    <property type="entry name" value="4HB_MCP_1"/>
    <property type="match status" value="1"/>
</dbReference>
<organism evidence="3 4">
    <name type="scientific">Anaerocolumna cellulosilytica</name>
    <dbReference type="NCBI Taxonomy" id="433286"/>
    <lineage>
        <taxon>Bacteria</taxon>
        <taxon>Bacillati</taxon>
        <taxon>Bacillota</taxon>
        <taxon>Clostridia</taxon>
        <taxon>Lachnospirales</taxon>
        <taxon>Lachnospiraceae</taxon>
        <taxon>Anaerocolumna</taxon>
    </lineage>
</organism>
<dbReference type="PANTHER" id="PTHR43531">
    <property type="entry name" value="PROTEIN ICFG"/>
    <property type="match status" value="1"/>
</dbReference>
<dbReference type="PANTHER" id="PTHR43531:SF11">
    <property type="entry name" value="METHYL-ACCEPTING CHEMOTAXIS PROTEIN 3"/>
    <property type="match status" value="1"/>
</dbReference>
<name>A0A6S6R0J8_9FIRM</name>
<dbReference type="InterPro" id="IPR004089">
    <property type="entry name" value="MCPsignal_dom"/>
</dbReference>
<sequence>MKKNKQPLNRKKRITEGLRYYKEKFMNLSIKKRLNLTFLYIGAIAFLVLIIGVFNIVTIDSMLKGFYTGPFLITENVKQAQSAMKTIENNIYRAYITNKESLCYEYIQASEEEYDKVENCIQELATIPILKKGKNQEYINSLNIEIEKGNRYRNQILESAKSFDQKKIYSIYKNDYVPIWSHMLTEFEEIETFSEEYRESFMESANQKVLFSIIGFLGMFLAGTGSCIYILIGTERSITKPIDEIKEAMVEISRGQLQVEISYHSKDEMGILCEAVRKTLQRLNDYISNITYVIKQLEDKNMTIRVGIDYEGGFAPIKISLDNTASTLQEVIRLLFQSAKEMTLGADQIAQAAKVVADGSEEQSQAINRLSGQLNEIALMVNKNAKEAADVYTISIDTVEAAKLGDGQIKILVNAMTAISAHAGKISQVIAVVEEIADQTNFLSLNASIEAARAGSAGRGFAIVASEIGKLATESREAVKSTTNLIESTVQAIQEGVALANETSENFKNIVQASLKTNQVMDKIADNAKEEAGQLNTSMEYLQQIAAIIETNSDAARESSAMSEEFISQAEILEQLLGQYTIL</sequence>
<reference evidence="3 4" key="1">
    <citation type="journal article" date="2016" name="Int. J. Syst. Evol. Microbiol.">
        <title>Descriptions of Anaerotaenia torta gen. nov., sp. nov. and Anaerocolumna cellulosilytica gen. nov., sp. nov. isolated from a methanogenic reactor of cattle waste.</title>
        <authorList>
            <person name="Uek A."/>
            <person name="Ohtaki Y."/>
            <person name="Kaku N."/>
            <person name="Ueki K."/>
        </authorList>
    </citation>
    <scope>NUCLEOTIDE SEQUENCE [LARGE SCALE GENOMIC DNA]</scope>
    <source>
        <strain evidence="3 4">SN021</strain>
    </source>
</reference>
<dbReference type="Gene3D" id="1.10.287.950">
    <property type="entry name" value="Methyl-accepting chemotaxis protein"/>
    <property type="match status" value="1"/>
</dbReference>
<dbReference type="GO" id="GO:0006935">
    <property type="term" value="P:chemotaxis"/>
    <property type="evidence" value="ECO:0007669"/>
    <property type="project" value="UniProtKB-KW"/>
</dbReference>
<dbReference type="Pfam" id="PF00015">
    <property type="entry name" value="MCPsignal"/>
    <property type="match status" value="1"/>
</dbReference>
<dbReference type="Gene3D" id="6.10.340.10">
    <property type="match status" value="1"/>
</dbReference>
<dbReference type="CDD" id="cd06225">
    <property type="entry name" value="HAMP"/>
    <property type="match status" value="1"/>
</dbReference>
<dbReference type="RefSeq" id="WP_184096004.1">
    <property type="nucleotide sequence ID" value="NZ_AP023367.1"/>
</dbReference>
<dbReference type="Proteomes" id="UP000515561">
    <property type="component" value="Chromosome"/>
</dbReference>
<dbReference type="SMART" id="SM00304">
    <property type="entry name" value="HAMP"/>
    <property type="match status" value="1"/>
</dbReference>
<dbReference type="InterPro" id="IPR004090">
    <property type="entry name" value="Chemotax_Me-accpt_rcpt"/>
</dbReference>